<dbReference type="CDD" id="cd05230">
    <property type="entry name" value="UGD_SDR_e"/>
    <property type="match status" value="1"/>
</dbReference>
<name>A0A1H3BKJ8_9RHOB</name>
<evidence type="ECO:0000256" key="9">
    <source>
        <dbReference type="ARBA" id="ARBA00023136"/>
    </source>
</evidence>
<evidence type="ECO:0000256" key="11">
    <source>
        <dbReference type="ARBA" id="ARBA00023239"/>
    </source>
</evidence>
<keyword evidence="7" id="KW-0520">NAD</keyword>
<evidence type="ECO:0000256" key="5">
    <source>
        <dbReference type="ARBA" id="ARBA00022968"/>
    </source>
</evidence>
<gene>
    <name evidence="14" type="ORF">SAMN04488001_3181</name>
</gene>
<dbReference type="GO" id="GO:0005737">
    <property type="term" value="C:cytoplasm"/>
    <property type="evidence" value="ECO:0007669"/>
    <property type="project" value="TreeGrafter"/>
</dbReference>
<dbReference type="SUPFAM" id="SSF51735">
    <property type="entry name" value="NAD(P)-binding Rossmann-fold domains"/>
    <property type="match status" value="1"/>
</dbReference>
<keyword evidence="4" id="KW-0210">Decarboxylase</keyword>
<comment type="cofactor">
    <cofactor evidence="1">
        <name>NAD(+)</name>
        <dbReference type="ChEBI" id="CHEBI:57540"/>
    </cofactor>
</comment>
<dbReference type="PANTHER" id="PTHR43078:SF6">
    <property type="entry name" value="UDP-GLUCURONIC ACID DECARBOXYLASE 1"/>
    <property type="match status" value="1"/>
</dbReference>
<evidence type="ECO:0000256" key="4">
    <source>
        <dbReference type="ARBA" id="ARBA00022793"/>
    </source>
</evidence>
<accession>A0A1H3BKJ8</accession>
<evidence type="ECO:0000313" key="14">
    <source>
        <dbReference type="EMBL" id="SDX42453.1"/>
    </source>
</evidence>
<keyword evidence="3" id="KW-0812">Transmembrane</keyword>
<comment type="subcellular location">
    <subcellularLocation>
        <location evidence="2">Golgi apparatus membrane</location>
        <topology evidence="2">Single-pass type II membrane protein</topology>
    </subcellularLocation>
    <subcellularLocation>
        <location evidence="12">Golgi apparatus</location>
        <location evidence="12">Golgi stack membrane</location>
    </subcellularLocation>
</comment>
<dbReference type="GO" id="GO:0048040">
    <property type="term" value="F:UDP-glucuronate decarboxylase activity"/>
    <property type="evidence" value="ECO:0007669"/>
    <property type="project" value="TreeGrafter"/>
</dbReference>
<dbReference type="Pfam" id="PF01370">
    <property type="entry name" value="Epimerase"/>
    <property type="match status" value="1"/>
</dbReference>
<dbReference type="PANTHER" id="PTHR43078">
    <property type="entry name" value="UDP-GLUCURONIC ACID DECARBOXYLASE-RELATED"/>
    <property type="match status" value="1"/>
</dbReference>
<evidence type="ECO:0000256" key="2">
    <source>
        <dbReference type="ARBA" id="ARBA00004323"/>
    </source>
</evidence>
<dbReference type="GO" id="GO:0070403">
    <property type="term" value="F:NAD+ binding"/>
    <property type="evidence" value="ECO:0007669"/>
    <property type="project" value="InterPro"/>
</dbReference>
<evidence type="ECO:0000256" key="3">
    <source>
        <dbReference type="ARBA" id="ARBA00022692"/>
    </source>
</evidence>
<keyword evidence="11" id="KW-0456">Lyase</keyword>
<evidence type="ECO:0000256" key="10">
    <source>
        <dbReference type="ARBA" id="ARBA00023180"/>
    </source>
</evidence>
<dbReference type="GO" id="GO:0033320">
    <property type="term" value="P:UDP-D-xylose biosynthetic process"/>
    <property type="evidence" value="ECO:0007669"/>
    <property type="project" value="UniProtKB-UniPathway"/>
</dbReference>
<dbReference type="Gene3D" id="3.40.50.720">
    <property type="entry name" value="NAD(P)-binding Rossmann-like Domain"/>
    <property type="match status" value="1"/>
</dbReference>
<sequence length="338" mass="37150">MTIFTSNIHSQTRHGVRRILVAGGAGFLGSHLCTKLIKDGHRVVCVDNFLTGRRSNIEHLLTHPRFKLIRHDIIERLPALGPVDQIYNLACAASPPKYQSDPLHTFKTNVIGAMNLLEIAERNNATILQSSTSEVYGDPEVSPQPEGYHGNVNTVGPRSCYDEGKRAVETLFYEYHLQRGVSTRIARIFNTYGPRMSPSDGRVVSNFVVQALAGDDVTVFGDGSQTRSFCYISDMVRGLMALMNAPDSVCDPVNLGNPTEFTILELAQTVIETLASPSRVVFSRLPVDDPKQRKPDISRAAECLGWAPHVPLAEGLVQSIPYFAAEAVRAPLRLVVAE</sequence>
<keyword evidence="9" id="KW-0472">Membrane</keyword>
<keyword evidence="8" id="KW-0333">Golgi apparatus</keyword>
<evidence type="ECO:0000313" key="15">
    <source>
        <dbReference type="Proteomes" id="UP000199441"/>
    </source>
</evidence>
<evidence type="ECO:0000256" key="8">
    <source>
        <dbReference type="ARBA" id="ARBA00023034"/>
    </source>
</evidence>
<protein>
    <submittedName>
        <fullName evidence="14">UDP-glucuronate decarboxylase</fullName>
    </submittedName>
</protein>
<dbReference type="UniPathway" id="UPA00796">
    <property type="reaction ID" value="UER00771"/>
</dbReference>
<dbReference type="InterPro" id="IPR044516">
    <property type="entry name" value="UXS-like"/>
</dbReference>
<keyword evidence="10" id="KW-0325">Glycoprotein</keyword>
<dbReference type="InterPro" id="IPR001509">
    <property type="entry name" value="Epimerase_deHydtase"/>
</dbReference>
<dbReference type="EMBL" id="FNOI01000007">
    <property type="protein sequence ID" value="SDX42453.1"/>
    <property type="molecule type" value="Genomic_DNA"/>
</dbReference>
<evidence type="ECO:0000259" key="13">
    <source>
        <dbReference type="Pfam" id="PF01370"/>
    </source>
</evidence>
<dbReference type="GO" id="GO:0042732">
    <property type="term" value="P:D-xylose metabolic process"/>
    <property type="evidence" value="ECO:0007669"/>
    <property type="project" value="InterPro"/>
</dbReference>
<evidence type="ECO:0000256" key="6">
    <source>
        <dbReference type="ARBA" id="ARBA00022989"/>
    </source>
</evidence>
<reference evidence="15" key="1">
    <citation type="submission" date="2016-10" db="EMBL/GenBank/DDBJ databases">
        <authorList>
            <person name="Varghese N."/>
            <person name="Submissions S."/>
        </authorList>
    </citation>
    <scope>NUCLEOTIDE SEQUENCE [LARGE SCALE GENOMIC DNA]</scope>
    <source>
        <strain evidence="15">DSM 26922</strain>
    </source>
</reference>
<evidence type="ECO:0000256" key="1">
    <source>
        <dbReference type="ARBA" id="ARBA00001911"/>
    </source>
</evidence>
<dbReference type="AlphaFoldDB" id="A0A1H3BKJ8"/>
<dbReference type="InterPro" id="IPR036291">
    <property type="entry name" value="NAD(P)-bd_dom_sf"/>
</dbReference>
<keyword evidence="15" id="KW-1185">Reference proteome</keyword>
<keyword evidence="6" id="KW-1133">Transmembrane helix</keyword>
<dbReference type="FunFam" id="3.40.50.720:FF:000065">
    <property type="entry name" value="UDP-glucuronic acid decarboxylase 1"/>
    <property type="match status" value="1"/>
</dbReference>
<organism evidence="14 15">
    <name type="scientific">Litoreibacter albidus</name>
    <dbReference type="NCBI Taxonomy" id="670155"/>
    <lineage>
        <taxon>Bacteria</taxon>
        <taxon>Pseudomonadati</taxon>
        <taxon>Pseudomonadota</taxon>
        <taxon>Alphaproteobacteria</taxon>
        <taxon>Rhodobacterales</taxon>
        <taxon>Roseobacteraceae</taxon>
        <taxon>Litoreibacter</taxon>
    </lineage>
</organism>
<dbReference type="STRING" id="670155.SAMN04488001_3181"/>
<proteinExistence type="predicted"/>
<dbReference type="RefSeq" id="WP_244508662.1">
    <property type="nucleotide sequence ID" value="NZ_FNOI01000007.1"/>
</dbReference>
<feature type="domain" description="NAD-dependent epimerase/dehydratase" evidence="13">
    <location>
        <begin position="19"/>
        <end position="255"/>
    </location>
</feature>
<evidence type="ECO:0000256" key="12">
    <source>
        <dbReference type="ARBA" id="ARBA00037859"/>
    </source>
</evidence>
<evidence type="ECO:0000256" key="7">
    <source>
        <dbReference type="ARBA" id="ARBA00023027"/>
    </source>
</evidence>
<keyword evidence="5" id="KW-0735">Signal-anchor</keyword>
<dbReference type="Proteomes" id="UP000199441">
    <property type="component" value="Unassembled WGS sequence"/>
</dbReference>